<dbReference type="GeneID" id="63709095"/>
<dbReference type="InterPro" id="IPR001585">
    <property type="entry name" value="TAL/FSA"/>
</dbReference>
<feature type="compositionally biased region" description="Basic and acidic residues" evidence="12">
    <location>
        <begin position="429"/>
        <end position="443"/>
    </location>
</feature>
<name>A0A135LMF4_PENPA</name>
<evidence type="ECO:0000256" key="8">
    <source>
        <dbReference type="ARBA" id="ARBA00023136"/>
    </source>
</evidence>
<dbReference type="GO" id="GO:0004801">
    <property type="term" value="F:transaldolase activity"/>
    <property type="evidence" value="ECO:0007669"/>
    <property type="project" value="UniProtKB-EC"/>
</dbReference>
<evidence type="ECO:0000256" key="13">
    <source>
        <dbReference type="SAM" id="Phobius"/>
    </source>
</evidence>
<keyword evidence="6" id="KW-0677">Repeat</keyword>
<dbReference type="InterPro" id="IPR051415">
    <property type="entry name" value="LAAT-1"/>
</dbReference>
<feature type="compositionally biased region" description="Polar residues" evidence="12">
    <location>
        <begin position="414"/>
        <end position="428"/>
    </location>
</feature>
<dbReference type="InterPro" id="IPR013785">
    <property type="entry name" value="Aldolase_TIM"/>
</dbReference>
<dbReference type="PANTHER" id="PTHR16201">
    <property type="entry name" value="SEVEN TRANSMEMBRANE PROTEIN 1-RELATED"/>
    <property type="match status" value="1"/>
</dbReference>
<organism evidence="14 15">
    <name type="scientific">Penicillium patulum</name>
    <name type="common">Penicillium griseofulvum</name>
    <dbReference type="NCBI Taxonomy" id="5078"/>
    <lineage>
        <taxon>Eukaryota</taxon>
        <taxon>Fungi</taxon>
        <taxon>Dikarya</taxon>
        <taxon>Ascomycota</taxon>
        <taxon>Pezizomycotina</taxon>
        <taxon>Eurotiomycetes</taxon>
        <taxon>Eurotiomycetidae</taxon>
        <taxon>Eurotiales</taxon>
        <taxon>Aspergillaceae</taxon>
        <taxon>Penicillium</taxon>
    </lineage>
</organism>
<dbReference type="RefSeq" id="XP_040648650.1">
    <property type="nucleotide sequence ID" value="XM_040793795.1"/>
</dbReference>
<gene>
    <name evidence="14" type="ORF">PGRI_060810</name>
</gene>
<evidence type="ECO:0000313" key="15">
    <source>
        <dbReference type="Proteomes" id="UP000070168"/>
    </source>
</evidence>
<keyword evidence="15" id="KW-1185">Reference proteome</keyword>
<dbReference type="PANTHER" id="PTHR16201:SF35">
    <property type="entry name" value="VACUOLAR AMINO ACID TRANSPORTER YPQ1-RELATED"/>
    <property type="match status" value="1"/>
</dbReference>
<keyword evidence="4" id="KW-0926">Vacuole</keyword>
<evidence type="ECO:0000256" key="7">
    <source>
        <dbReference type="ARBA" id="ARBA00022989"/>
    </source>
</evidence>
<evidence type="ECO:0000256" key="9">
    <source>
        <dbReference type="ARBA" id="ARBA00023270"/>
    </source>
</evidence>
<dbReference type="STRING" id="5078.A0A135LMF4"/>
<feature type="compositionally biased region" description="Basic and acidic residues" evidence="12">
    <location>
        <begin position="465"/>
        <end position="475"/>
    </location>
</feature>
<dbReference type="EMBL" id="LHQR01000048">
    <property type="protein sequence ID" value="KXG50114.1"/>
    <property type="molecule type" value="Genomic_DNA"/>
</dbReference>
<comment type="function">
    <text evidence="11">Catalyzes the rate-limiting step of the non-oxidative phase in the pentose phosphate pathway. Catalyzes the reversible conversion of sedheptulose-7-phosphate and D-glyceraldehyde 3-phosphate into erythrose-4-phosphate and beta-D-fructose 6-phosphate.</text>
</comment>
<feature type="transmembrane region" description="Helical" evidence="13">
    <location>
        <begin position="526"/>
        <end position="547"/>
    </location>
</feature>
<evidence type="ECO:0000256" key="11">
    <source>
        <dbReference type="RuleBase" id="RU000501"/>
    </source>
</evidence>
<keyword evidence="11" id="KW-0808">Transferase</keyword>
<evidence type="ECO:0000256" key="10">
    <source>
        <dbReference type="ARBA" id="ARBA00038039"/>
    </source>
</evidence>
<feature type="region of interest" description="Disordered" evidence="12">
    <location>
        <begin position="414"/>
        <end position="513"/>
    </location>
</feature>
<dbReference type="GO" id="GO:0012505">
    <property type="term" value="C:endomembrane system"/>
    <property type="evidence" value="ECO:0007669"/>
    <property type="project" value="UniProtKB-SubCell"/>
</dbReference>
<dbReference type="GO" id="GO:0015101">
    <property type="term" value="F:organic cation transmembrane transporter activity"/>
    <property type="evidence" value="ECO:0007669"/>
    <property type="project" value="UniProtKB-ARBA"/>
</dbReference>
<dbReference type="Gene3D" id="1.20.1280.290">
    <property type="match status" value="2"/>
</dbReference>
<feature type="transmembrane region" description="Helical" evidence="13">
    <location>
        <begin position="382"/>
        <end position="404"/>
    </location>
</feature>
<keyword evidence="9" id="KW-0704">Schiff base</keyword>
<dbReference type="PROSITE" id="PS00958">
    <property type="entry name" value="TRANSALDOLASE_2"/>
    <property type="match status" value="1"/>
</dbReference>
<dbReference type="GO" id="GO:0005975">
    <property type="term" value="P:carbohydrate metabolic process"/>
    <property type="evidence" value="ECO:0007669"/>
    <property type="project" value="InterPro"/>
</dbReference>
<dbReference type="SMART" id="SM00679">
    <property type="entry name" value="CTNS"/>
    <property type="match status" value="2"/>
</dbReference>
<feature type="transmembrane region" description="Helical" evidence="13">
    <location>
        <begin position="656"/>
        <end position="679"/>
    </location>
</feature>
<dbReference type="GO" id="GO:0015174">
    <property type="term" value="F:basic amino acid transmembrane transporter activity"/>
    <property type="evidence" value="ECO:0007669"/>
    <property type="project" value="UniProtKB-ARBA"/>
</dbReference>
<dbReference type="InterPro" id="IPR018225">
    <property type="entry name" value="Transaldolase_AS"/>
</dbReference>
<dbReference type="AlphaFoldDB" id="A0A135LMF4"/>
<comment type="catalytic activity">
    <reaction evidence="11">
        <text>D-sedoheptulose 7-phosphate + D-glyceraldehyde 3-phosphate = D-erythrose 4-phosphate + beta-D-fructose 6-phosphate</text>
        <dbReference type="Rhea" id="RHEA:17053"/>
        <dbReference type="ChEBI" id="CHEBI:16897"/>
        <dbReference type="ChEBI" id="CHEBI:57483"/>
        <dbReference type="ChEBI" id="CHEBI:57634"/>
        <dbReference type="ChEBI" id="CHEBI:59776"/>
        <dbReference type="EC" id="2.2.1.2"/>
    </reaction>
</comment>
<comment type="caution">
    <text evidence="14">The sequence shown here is derived from an EMBL/GenBank/DDBJ whole genome shotgun (WGS) entry which is preliminary data.</text>
</comment>
<evidence type="ECO:0000256" key="2">
    <source>
        <dbReference type="ARBA" id="ARBA00004127"/>
    </source>
</evidence>
<reference evidence="14 15" key="1">
    <citation type="journal article" date="2016" name="BMC Genomics">
        <title>Genome sequencing and secondary metabolism of the postharvest pathogen Penicillium griseofulvum.</title>
        <authorList>
            <person name="Banani H."/>
            <person name="Marcet-Houben M."/>
            <person name="Ballester A.R."/>
            <person name="Abbruscato P."/>
            <person name="Gonzalez-Candelas L."/>
            <person name="Gabaldon T."/>
            <person name="Spadaro D."/>
        </authorList>
    </citation>
    <scope>NUCLEOTIDE SEQUENCE [LARGE SCALE GENOMIC DNA]</scope>
    <source>
        <strain evidence="14 15">PG3</strain>
    </source>
</reference>
<accession>A0A135LMF4</accession>
<dbReference type="Proteomes" id="UP000070168">
    <property type="component" value="Unassembled WGS sequence"/>
</dbReference>
<protein>
    <recommendedName>
        <fullName evidence="11">Transaldolase</fullName>
        <ecNumber evidence="11">2.2.1.2</ecNumber>
    </recommendedName>
</protein>
<feature type="transmembrane region" description="Helical" evidence="13">
    <location>
        <begin position="355"/>
        <end position="376"/>
    </location>
</feature>
<feature type="transmembrane region" description="Helical" evidence="13">
    <location>
        <begin position="559"/>
        <end position="577"/>
    </location>
</feature>
<dbReference type="UniPathway" id="UPA00115">
    <property type="reaction ID" value="UER00414"/>
</dbReference>
<evidence type="ECO:0000256" key="5">
    <source>
        <dbReference type="ARBA" id="ARBA00022692"/>
    </source>
</evidence>
<dbReference type="GO" id="GO:0034490">
    <property type="term" value="P:basic amino acid transmembrane import into vacuole"/>
    <property type="evidence" value="ECO:0007669"/>
    <property type="project" value="UniProtKB-ARBA"/>
</dbReference>
<evidence type="ECO:0000256" key="1">
    <source>
        <dbReference type="ARBA" id="ARBA00004116"/>
    </source>
</evidence>
<feature type="compositionally biased region" description="Polar residues" evidence="12">
    <location>
        <begin position="453"/>
        <end position="464"/>
    </location>
</feature>
<comment type="subcellular location">
    <subcellularLocation>
        <location evidence="2">Endomembrane system</location>
        <topology evidence="2">Multi-pass membrane protein</topology>
    </subcellularLocation>
    <subcellularLocation>
        <location evidence="1">Vacuole</location>
    </subcellularLocation>
</comment>
<dbReference type="GO" id="GO:0005773">
    <property type="term" value="C:vacuole"/>
    <property type="evidence" value="ECO:0007669"/>
    <property type="project" value="UniProtKB-SubCell"/>
</dbReference>
<dbReference type="InterPro" id="IPR006603">
    <property type="entry name" value="PQ-loop_rpt"/>
</dbReference>
<dbReference type="OrthoDB" id="8048523at2759"/>
<dbReference type="Gene3D" id="3.20.20.70">
    <property type="entry name" value="Aldolase class I"/>
    <property type="match status" value="1"/>
</dbReference>
<feature type="transmembrane region" description="Helical" evidence="13">
    <location>
        <begin position="598"/>
        <end position="621"/>
    </location>
</feature>
<evidence type="ECO:0000256" key="4">
    <source>
        <dbReference type="ARBA" id="ARBA00022554"/>
    </source>
</evidence>
<evidence type="ECO:0000256" key="3">
    <source>
        <dbReference type="ARBA" id="ARBA00022448"/>
    </source>
</evidence>
<dbReference type="FunFam" id="1.20.1280.290:FF:000011">
    <property type="entry name" value="PQ loop repeat protein"/>
    <property type="match status" value="1"/>
</dbReference>
<dbReference type="GO" id="GO:0098588">
    <property type="term" value="C:bounding membrane of organelle"/>
    <property type="evidence" value="ECO:0007669"/>
    <property type="project" value="UniProtKB-ARBA"/>
</dbReference>
<keyword evidence="7 13" id="KW-1133">Transmembrane helix</keyword>
<dbReference type="GO" id="GO:0006098">
    <property type="term" value="P:pentose-phosphate shunt"/>
    <property type="evidence" value="ECO:0007669"/>
    <property type="project" value="UniProtKB-UniPathway"/>
</dbReference>
<keyword evidence="3" id="KW-0813">Transport</keyword>
<keyword evidence="5 13" id="KW-0812">Transmembrane</keyword>
<dbReference type="GO" id="GO:0015179">
    <property type="term" value="F:L-amino acid transmembrane transporter activity"/>
    <property type="evidence" value="ECO:0007669"/>
    <property type="project" value="UniProtKB-ARBA"/>
</dbReference>
<evidence type="ECO:0000256" key="6">
    <source>
        <dbReference type="ARBA" id="ARBA00022737"/>
    </source>
</evidence>
<dbReference type="EC" id="2.2.1.2" evidence="11"/>
<dbReference type="Pfam" id="PF04193">
    <property type="entry name" value="PQ-loop"/>
    <property type="match status" value="2"/>
</dbReference>
<comment type="pathway">
    <text evidence="11">Carbohydrate degradation; pentose phosphate pathway; D-glyceraldehyde 3-phosphate and beta-D-fructose 6-phosphate from D-ribose 5-phosphate and D-xylulose 5-phosphate (non-oxidative stage): step 2/3.</text>
</comment>
<dbReference type="SUPFAM" id="SSF51569">
    <property type="entry name" value="Aldolase"/>
    <property type="match status" value="1"/>
</dbReference>
<evidence type="ECO:0000313" key="14">
    <source>
        <dbReference type="EMBL" id="KXG50114.1"/>
    </source>
</evidence>
<comment type="similarity">
    <text evidence="10">Belongs to the laat-1 family.</text>
</comment>
<feature type="transmembrane region" description="Helical" evidence="13">
    <location>
        <begin position="322"/>
        <end position="343"/>
    </location>
</feature>
<keyword evidence="11" id="KW-0570">Pentose shunt</keyword>
<sequence>MAVQTGLDYMRSRTLVDCDTMDDEVAKALGPFQDCTSNQAIALGELSKPARAEVIAASWIDAKTLHPKHPSISVEELAVDIAMVRLAMGMAKHIHGRVHVQVNPYYSYSSEKIVINALRIVQLFQHVQPGFDNDRICIKIPSTWEGMMACRTLELAGVRTLATTLFSMAQAVLAAEVGCTYIAPYVNELKVHVEAGYVDNAKLLPLCAAIQKYYQSIDSPPLVLPASLTSVEEIFLLAGVDHLTISPSLLTQLTQPFAGNVQSLLDVAPTLPVPAPGISYINDPSLYQITFARDLHGASQIKLTEFACKMFPSQAANFNIEALSGICGSISIACWVVVFSPQIIENFRRGSADGLSLIFLIIWLAGDVFNILGAVLQGVLPTMIILAVYYTLADIVLLGQCFYYRGFNLKEELSPSSTPDLFATNGTSDAERNGAEHQPEPTERSSLIPKPSPQDTNVTGQLPQDRNRPLSDGRRHSATSFHDIFHPSVDGTHLSPATPFIEPTTDSARRRAQRARRRRISALQSILFNLTAVALVCAAGVLGWFVSPAAKSSPDPEPLAMDVLGQVFGYFCAVLYLGSRLPQLLLNYRRKSTDGVSLLFFLFACIGNLTYVLSILAYSPICHGGSPEEIMGHRHRAQCRPGEAAALYGRYVLVNLSWLVGSAGTLLLDMAIFTQFFLYHDIKVDEDEE</sequence>
<dbReference type="Pfam" id="PF00923">
    <property type="entry name" value="TAL_FSA"/>
    <property type="match status" value="1"/>
</dbReference>
<keyword evidence="8 13" id="KW-0472">Membrane</keyword>
<dbReference type="GO" id="GO:0034488">
    <property type="term" value="P:basic amino acid transmembrane export from vacuole"/>
    <property type="evidence" value="ECO:0007669"/>
    <property type="project" value="UniProtKB-ARBA"/>
</dbReference>
<proteinExistence type="inferred from homology"/>
<evidence type="ECO:0000256" key="12">
    <source>
        <dbReference type="SAM" id="MobiDB-lite"/>
    </source>
</evidence>